<protein>
    <submittedName>
        <fullName evidence="2">Uncharacterized protein</fullName>
    </submittedName>
</protein>
<proteinExistence type="predicted"/>
<organism evidence="2">
    <name type="scientific">Tanacetum cinerariifolium</name>
    <name type="common">Dalmatian daisy</name>
    <name type="synonym">Chrysanthemum cinerariifolium</name>
    <dbReference type="NCBI Taxonomy" id="118510"/>
    <lineage>
        <taxon>Eukaryota</taxon>
        <taxon>Viridiplantae</taxon>
        <taxon>Streptophyta</taxon>
        <taxon>Embryophyta</taxon>
        <taxon>Tracheophyta</taxon>
        <taxon>Spermatophyta</taxon>
        <taxon>Magnoliopsida</taxon>
        <taxon>eudicotyledons</taxon>
        <taxon>Gunneridae</taxon>
        <taxon>Pentapetalae</taxon>
        <taxon>asterids</taxon>
        <taxon>campanulids</taxon>
        <taxon>Asterales</taxon>
        <taxon>Asteraceae</taxon>
        <taxon>Asteroideae</taxon>
        <taxon>Anthemideae</taxon>
        <taxon>Anthemidinae</taxon>
        <taxon>Tanacetum</taxon>
    </lineage>
</organism>
<gene>
    <name evidence="2" type="ORF">Tci_886533</name>
</gene>
<name>A0A699U3X9_TANCI</name>
<feature type="non-terminal residue" evidence="2">
    <location>
        <position position="1"/>
    </location>
</feature>
<accession>A0A699U3X9</accession>
<evidence type="ECO:0000256" key="1">
    <source>
        <dbReference type="SAM" id="MobiDB-lite"/>
    </source>
</evidence>
<sequence>SIDKLFDEGNDVGQEQSVERDEEVLEETVVKDASEVVAEKA</sequence>
<comment type="caution">
    <text evidence="2">The sequence shown here is derived from an EMBL/GenBank/DDBJ whole genome shotgun (WGS) entry which is preliminary data.</text>
</comment>
<dbReference type="EMBL" id="BKCJ011280328">
    <property type="protein sequence ID" value="GFD14564.1"/>
    <property type="molecule type" value="Genomic_DNA"/>
</dbReference>
<reference evidence="2" key="1">
    <citation type="journal article" date="2019" name="Sci. Rep.">
        <title>Draft genome of Tanacetum cinerariifolium, the natural source of mosquito coil.</title>
        <authorList>
            <person name="Yamashiro T."/>
            <person name="Shiraishi A."/>
            <person name="Satake H."/>
            <person name="Nakayama K."/>
        </authorList>
    </citation>
    <scope>NUCLEOTIDE SEQUENCE</scope>
</reference>
<feature type="region of interest" description="Disordered" evidence="1">
    <location>
        <begin position="1"/>
        <end position="30"/>
    </location>
</feature>
<dbReference type="AlphaFoldDB" id="A0A699U3X9"/>
<evidence type="ECO:0000313" key="2">
    <source>
        <dbReference type="EMBL" id="GFD14564.1"/>
    </source>
</evidence>